<keyword evidence="3" id="KW-1185">Reference proteome</keyword>
<name>A0AAP0S9C4_LIQFO</name>
<comment type="caution">
    <text evidence="2">The sequence shown here is derived from an EMBL/GenBank/DDBJ whole genome shotgun (WGS) entry which is preliminary data.</text>
</comment>
<dbReference type="PANTHER" id="PTHR37078:SF6">
    <property type="entry name" value="NODULE CYSTEINE-RICH (NCR) SECRETED PEPTIDE"/>
    <property type="match status" value="1"/>
</dbReference>
<feature type="chain" id="PRO_5043053075" evidence="1">
    <location>
        <begin position="38"/>
        <end position="85"/>
    </location>
</feature>
<sequence>MPNLIGSGLKQKRKMGLFRPSLLLLLLILLIGSPVSHKPQAVEARLLPFLSQQRESRIFTTLGLVCKCCDGSGGECTSTWSTTCS</sequence>
<dbReference type="Proteomes" id="UP001415857">
    <property type="component" value="Unassembled WGS sequence"/>
</dbReference>
<keyword evidence="1" id="KW-0732">Signal</keyword>
<gene>
    <name evidence="2" type="ORF">L1049_008113</name>
</gene>
<organism evidence="2 3">
    <name type="scientific">Liquidambar formosana</name>
    <name type="common">Formosan gum</name>
    <dbReference type="NCBI Taxonomy" id="63359"/>
    <lineage>
        <taxon>Eukaryota</taxon>
        <taxon>Viridiplantae</taxon>
        <taxon>Streptophyta</taxon>
        <taxon>Embryophyta</taxon>
        <taxon>Tracheophyta</taxon>
        <taxon>Spermatophyta</taxon>
        <taxon>Magnoliopsida</taxon>
        <taxon>eudicotyledons</taxon>
        <taxon>Gunneridae</taxon>
        <taxon>Pentapetalae</taxon>
        <taxon>Saxifragales</taxon>
        <taxon>Altingiaceae</taxon>
        <taxon>Liquidambar</taxon>
    </lineage>
</organism>
<dbReference type="PANTHER" id="PTHR37078">
    <property type="entry name" value="NODULE CYSTEINE-RICH (NCR) SECRETED PEPTIDE"/>
    <property type="match status" value="1"/>
</dbReference>
<accession>A0AAP0S9C4</accession>
<feature type="signal peptide" evidence="1">
    <location>
        <begin position="1"/>
        <end position="37"/>
    </location>
</feature>
<evidence type="ECO:0000313" key="3">
    <source>
        <dbReference type="Proteomes" id="UP001415857"/>
    </source>
</evidence>
<evidence type="ECO:0000256" key="1">
    <source>
        <dbReference type="SAM" id="SignalP"/>
    </source>
</evidence>
<dbReference type="EMBL" id="JBBPBK010000002">
    <property type="protein sequence ID" value="KAK9289951.1"/>
    <property type="molecule type" value="Genomic_DNA"/>
</dbReference>
<proteinExistence type="predicted"/>
<protein>
    <submittedName>
        <fullName evidence="2">Uncharacterized protein</fullName>
    </submittedName>
</protein>
<evidence type="ECO:0000313" key="2">
    <source>
        <dbReference type="EMBL" id="KAK9289951.1"/>
    </source>
</evidence>
<dbReference type="AlphaFoldDB" id="A0AAP0S9C4"/>
<reference evidence="2 3" key="1">
    <citation type="journal article" date="2024" name="Plant J.">
        <title>Genome sequences and population genomics reveal climatic adaptation and genomic divergence between two closely related sweetgum species.</title>
        <authorList>
            <person name="Xu W.Q."/>
            <person name="Ren C.Q."/>
            <person name="Zhang X.Y."/>
            <person name="Comes H.P."/>
            <person name="Liu X.H."/>
            <person name="Li Y.G."/>
            <person name="Kettle C.J."/>
            <person name="Jalonen R."/>
            <person name="Gaisberger H."/>
            <person name="Ma Y.Z."/>
            <person name="Qiu Y.X."/>
        </authorList>
    </citation>
    <scope>NUCLEOTIDE SEQUENCE [LARGE SCALE GENOMIC DNA]</scope>
    <source>
        <strain evidence="2">Hangzhou</strain>
    </source>
</reference>